<feature type="transmembrane region" description="Helical" evidence="7">
    <location>
        <begin position="154"/>
        <end position="175"/>
    </location>
</feature>
<evidence type="ECO:0000313" key="10">
    <source>
        <dbReference type="Proteomes" id="UP000479114"/>
    </source>
</evidence>
<comment type="similarity">
    <text evidence="7">Belongs to the binding-protein-dependent transport system permease family.</text>
</comment>
<organism evidence="9 10">
    <name type="scientific">Paenibacillus rhizovicinus</name>
    <dbReference type="NCBI Taxonomy" id="2704463"/>
    <lineage>
        <taxon>Bacteria</taxon>
        <taxon>Bacillati</taxon>
        <taxon>Bacillota</taxon>
        <taxon>Bacilli</taxon>
        <taxon>Bacillales</taxon>
        <taxon>Paenibacillaceae</taxon>
        <taxon>Paenibacillus</taxon>
    </lineage>
</organism>
<evidence type="ECO:0000256" key="2">
    <source>
        <dbReference type="ARBA" id="ARBA00022448"/>
    </source>
</evidence>
<keyword evidence="10" id="KW-1185">Reference proteome</keyword>
<dbReference type="EMBL" id="CP048287">
    <property type="protein sequence ID" value="QHW35621.1"/>
    <property type="molecule type" value="Genomic_DNA"/>
</dbReference>
<dbReference type="InterPro" id="IPR000515">
    <property type="entry name" value="MetI-like"/>
</dbReference>
<dbReference type="Gene3D" id="1.10.3720.10">
    <property type="entry name" value="MetI-like"/>
    <property type="match status" value="1"/>
</dbReference>
<feature type="transmembrane region" description="Helical" evidence="7">
    <location>
        <begin position="108"/>
        <end position="129"/>
    </location>
</feature>
<evidence type="ECO:0000256" key="3">
    <source>
        <dbReference type="ARBA" id="ARBA00022475"/>
    </source>
</evidence>
<name>A0A6C0PB72_9BACL</name>
<evidence type="ECO:0000256" key="6">
    <source>
        <dbReference type="ARBA" id="ARBA00023136"/>
    </source>
</evidence>
<dbReference type="PANTHER" id="PTHR43744">
    <property type="entry name" value="ABC TRANSPORTER PERMEASE PROTEIN MG189-RELATED-RELATED"/>
    <property type="match status" value="1"/>
</dbReference>
<dbReference type="KEGG" id="prz:GZH47_32030"/>
<dbReference type="SUPFAM" id="SSF161098">
    <property type="entry name" value="MetI-like"/>
    <property type="match status" value="1"/>
</dbReference>
<dbReference type="Proteomes" id="UP000479114">
    <property type="component" value="Plasmid unnamed1"/>
</dbReference>
<keyword evidence="3" id="KW-1003">Cell membrane</keyword>
<evidence type="ECO:0000256" key="5">
    <source>
        <dbReference type="ARBA" id="ARBA00022989"/>
    </source>
</evidence>
<dbReference type="AlphaFoldDB" id="A0A6C0PB72"/>
<keyword evidence="4 7" id="KW-0812">Transmembrane</keyword>
<evidence type="ECO:0000256" key="7">
    <source>
        <dbReference type="RuleBase" id="RU363032"/>
    </source>
</evidence>
<feature type="transmembrane region" description="Helical" evidence="7">
    <location>
        <begin position="229"/>
        <end position="246"/>
    </location>
</feature>
<comment type="subcellular location">
    <subcellularLocation>
        <location evidence="1 7">Cell membrane</location>
        <topology evidence="1 7">Multi-pass membrane protein</topology>
    </subcellularLocation>
</comment>
<dbReference type="PROSITE" id="PS50928">
    <property type="entry name" value="ABC_TM1"/>
    <property type="match status" value="1"/>
</dbReference>
<keyword evidence="9" id="KW-0614">Plasmid</keyword>
<keyword evidence="5 7" id="KW-1133">Transmembrane helix</keyword>
<dbReference type="PANTHER" id="PTHR43744:SF9">
    <property type="entry name" value="POLYGALACTURONAN_RHAMNOGALACTURONAN TRANSPORT SYSTEM PERMEASE PROTEIN YTCP"/>
    <property type="match status" value="1"/>
</dbReference>
<feature type="domain" description="ABC transmembrane type-1" evidence="8">
    <location>
        <begin position="40"/>
        <end position="245"/>
    </location>
</feature>
<accession>A0A6C0PB72</accession>
<dbReference type="CDD" id="cd06261">
    <property type="entry name" value="TM_PBP2"/>
    <property type="match status" value="1"/>
</dbReference>
<protein>
    <submittedName>
        <fullName evidence="9">Carbohydrate ABC transporter permease</fullName>
    </submittedName>
</protein>
<keyword evidence="6 7" id="KW-0472">Membrane</keyword>
<evidence type="ECO:0000259" key="8">
    <source>
        <dbReference type="PROSITE" id="PS50928"/>
    </source>
</evidence>
<sequence>MISFSDNAAVAAGHVKLWPIGFNTDSYRFVFHKPEFLKAFGIGLQKLLLGVAISIVLTIMVAYPLSKEPEVFRWRTPLVWFFVITMLVSGGLIPSYIIVMKTGLINSIWALVLPGAVPVYLVVLLLNFFRSLPKELEESAFIEGASHWQSMWKIYVPLSLPAIATITLFSAVSNWNDWFSGLIYMNMPEKYPLATYLQTILITLDPSQMKDTAFDVGQFKNVSLRTYKAAQIFLGALPILLAYPFLQRFFVHGIVLGSVKE</sequence>
<feature type="transmembrane region" description="Helical" evidence="7">
    <location>
        <begin position="47"/>
        <end position="66"/>
    </location>
</feature>
<evidence type="ECO:0000256" key="1">
    <source>
        <dbReference type="ARBA" id="ARBA00004651"/>
    </source>
</evidence>
<dbReference type="GO" id="GO:0055085">
    <property type="term" value="P:transmembrane transport"/>
    <property type="evidence" value="ECO:0007669"/>
    <property type="project" value="InterPro"/>
</dbReference>
<gene>
    <name evidence="9" type="ORF">GZH47_32030</name>
</gene>
<dbReference type="GO" id="GO:0005886">
    <property type="term" value="C:plasma membrane"/>
    <property type="evidence" value="ECO:0007669"/>
    <property type="project" value="UniProtKB-SubCell"/>
</dbReference>
<evidence type="ECO:0000313" key="9">
    <source>
        <dbReference type="EMBL" id="QHW35621.1"/>
    </source>
</evidence>
<proteinExistence type="inferred from homology"/>
<keyword evidence="2 7" id="KW-0813">Transport</keyword>
<dbReference type="InterPro" id="IPR035906">
    <property type="entry name" value="MetI-like_sf"/>
</dbReference>
<reference evidence="9 10" key="1">
    <citation type="submission" date="2020-02" db="EMBL/GenBank/DDBJ databases">
        <title>Paenibacillus sp. nov., isolated from rhizosphere soil of tomato.</title>
        <authorList>
            <person name="Weon H.-Y."/>
            <person name="Lee S.A."/>
        </authorList>
    </citation>
    <scope>NUCLEOTIDE SEQUENCE [LARGE SCALE GENOMIC DNA]</scope>
    <source>
        <strain evidence="9 10">14171R-81</strain>
        <plasmid evidence="9 10">unnamed1</plasmid>
    </source>
</reference>
<feature type="transmembrane region" description="Helical" evidence="7">
    <location>
        <begin position="78"/>
        <end position="99"/>
    </location>
</feature>
<geneLocation type="plasmid" evidence="9 10">
    <name>unnamed1</name>
</geneLocation>
<evidence type="ECO:0000256" key="4">
    <source>
        <dbReference type="ARBA" id="ARBA00022692"/>
    </source>
</evidence>
<dbReference type="Pfam" id="PF00528">
    <property type="entry name" value="BPD_transp_1"/>
    <property type="match status" value="1"/>
</dbReference>